<dbReference type="STRING" id="1189621.A3SI_15413"/>
<reference evidence="2 3" key="1">
    <citation type="submission" date="2012-05" db="EMBL/GenBank/DDBJ databases">
        <title>Genome sequence of Nitritalea halalkaliphila LW7.</title>
        <authorList>
            <person name="Jangir P.K."/>
            <person name="Singh A."/>
            <person name="Shivaji S."/>
            <person name="Sharma R."/>
        </authorList>
    </citation>
    <scope>NUCLEOTIDE SEQUENCE [LARGE SCALE GENOMIC DNA]</scope>
    <source>
        <strain evidence="2 3">LW7</strain>
    </source>
</reference>
<dbReference type="SUPFAM" id="SSF54427">
    <property type="entry name" value="NTF2-like"/>
    <property type="match status" value="1"/>
</dbReference>
<dbReference type="Gene3D" id="3.10.450.50">
    <property type="match status" value="1"/>
</dbReference>
<dbReference type="InterPro" id="IPR037401">
    <property type="entry name" value="SnoaL-like"/>
</dbReference>
<name>I5BYD4_9BACT</name>
<comment type="caution">
    <text evidence="2">The sequence shown here is derived from an EMBL/GenBank/DDBJ whole genome shotgun (WGS) entry which is preliminary data.</text>
</comment>
<dbReference type="EMBL" id="AJYA01000040">
    <property type="protein sequence ID" value="EIM74586.1"/>
    <property type="molecule type" value="Genomic_DNA"/>
</dbReference>
<dbReference type="InterPro" id="IPR032710">
    <property type="entry name" value="NTF2-like_dom_sf"/>
</dbReference>
<accession>I5BYD4</accession>
<protein>
    <recommendedName>
        <fullName evidence="1">SnoaL-like domain-containing protein</fullName>
    </recommendedName>
</protein>
<proteinExistence type="predicted"/>
<evidence type="ECO:0000259" key="1">
    <source>
        <dbReference type="Pfam" id="PF12680"/>
    </source>
</evidence>
<evidence type="ECO:0000313" key="3">
    <source>
        <dbReference type="Proteomes" id="UP000005551"/>
    </source>
</evidence>
<dbReference type="AlphaFoldDB" id="I5BYD4"/>
<feature type="domain" description="SnoaL-like" evidence="1">
    <location>
        <begin position="6"/>
        <end position="118"/>
    </location>
</feature>
<dbReference type="Proteomes" id="UP000005551">
    <property type="component" value="Unassembled WGS sequence"/>
</dbReference>
<sequence>MQKEIVEQFVHAYNAFDVDGMLRNMDPDVVFENSQGGVVTMRLEGVDAFRAQAEQVKDFFSEREQVVEAWEFTGDSVRIEVAYMATLARSIPDGPQAGETLRLRGVSTFVLKDNKITYLKDES</sequence>
<dbReference type="RefSeq" id="WP_009056433.1">
    <property type="nucleotide sequence ID" value="NZ_AJYA01000040.1"/>
</dbReference>
<organism evidence="2 3">
    <name type="scientific">Nitritalea halalkaliphila LW7</name>
    <dbReference type="NCBI Taxonomy" id="1189621"/>
    <lineage>
        <taxon>Bacteria</taxon>
        <taxon>Pseudomonadati</taxon>
        <taxon>Bacteroidota</taxon>
        <taxon>Cytophagia</taxon>
        <taxon>Cytophagales</taxon>
        <taxon>Cyclobacteriaceae</taxon>
        <taxon>Nitritalea</taxon>
    </lineage>
</organism>
<keyword evidence="3" id="KW-1185">Reference proteome</keyword>
<gene>
    <name evidence="2" type="ORF">A3SI_15413</name>
</gene>
<dbReference type="OrthoDB" id="582835at2"/>
<evidence type="ECO:0000313" key="2">
    <source>
        <dbReference type="EMBL" id="EIM74586.1"/>
    </source>
</evidence>
<dbReference type="Pfam" id="PF12680">
    <property type="entry name" value="SnoaL_2"/>
    <property type="match status" value="1"/>
</dbReference>